<dbReference type="InterPro" id="IPR050534">
    <property type="entry name" value="Coronavir_polyprotein_1ab"/>
</dbReference>
<dbReference type="InterPro" id="IPR027417">
    <property type="entry name" value="P-loop_NTPase"/>
</dbReference>
<dbReference type="PATRIC" id="fig|2702.100.peg.515"/>
<name>A0A133NZ98_GARVA</name>
<evidence type="ECO:0000259" key="1">
    <source>
        <dbReference type="Pfam" id="PF08751"/>
    </source>
</evidence>
<sequence>ELYSLIEKMENPVTGQKLAPHISVKLADPRNPRSHSTVTSIDATFAAPKSFSLYWILADEPTRNELDHIWNKALEEAIHQLEEKGCYGRVGHGGTANVKLTGFAIAAYDHYTNRNGEPHYHTHAVISNIALREDGKAVALDGQTLLAVKESINVYHSQILRDMLRRDMGIEWEQRHSIINPKTKVWEMKQIPDELIRATSSRSFAIEQKLNRLTQEFIAANGREPTRRELSRLEKKAWATTRRHKTEDTMDLGTSRAHVERVATNLGLDTQELVMSVRATSQSVSVTFDQLDKNHIFAIAKKALIDTMADEITVNISAEKMTDEQFLELFEQYAGAHKTTFTYEHMYTSALSLLDNVPFASETDREQTAQFITQQTAQQFTPITSKRYSIPAELLHDTRYTHINDMGEVTSVLDRKKGTRIFATNSLVQAENNLTTLMDSKLATAFIDKNIAARLLDEYNTHAIHPLSSDQYAAALRALSTEQRIFSIIGAAGTGKTTTLKAMKYVIDHVYSDGYLIGAAPSTRAAEEMQESLQVNCATIAAIITEAEHHAVENRIIRAQQILSSSSSSVEEKKSARAILISSMSMLKQYTIPSNGIMIVDEAGMASTRDLDKLCQIAADKNTRILFTGDHMQLAAVGEGSGALYETYLKGSTHYAQLNTLFRFQDNHEADVTLMLRDQQLTKQGTYQAINEYRAMGRIHQSRIDGAMADQAYQDTLKDVAEGLDAILMTNDNETMSMLNERFTRDLMSQGKVETDSSKRVKFFHRL</sequence>
<dbReference type="AlphaFoldDB" id="A0A133NZ98"/>
<dbReference type="OrthoDB" id="4524286at2"/>
<protein>
    <submittedName>
        <fullName evidence="2">Conjugative relaxase domain protein</fullName>
    </submittedName>
</protein>
<reference evidence="2 3" key="1">
    <citation type="submission" date="2016-01" db="EMBL/GenBank/DDBJ databases">
        <authorList>
            <person name="Oliw E.H."/>
        </authorList>
    </citation>
    <scope>NUCLEOTIDE SEQUENCE [LARGE SCALE GENOMIC DNA]</scope>
    <source>
        <strain evidence="2 3">PSS_7772B</strain>
    </source>
</reference>
<dbReference type="Gene3D" id="3.40.50.300">
    <property type="entry name" value="P-loop containing nucleotide triphosphate hydrolases"/>
    <property type="match status" value="1"/>
</dbReference>
<dbReference type="Proteomes" id="UP000070687">
    <property type="component" value="Unassembled WGS sequence"/>
</dbReference>
<dbReference type="EMBL" id="LRQB01000030">
    <property type="protein sequence ID" value="KXA21613.1"/>
    <property type="molecule type" value="Genomic_DNA"/>
</dbReference>
<organism evidence="2 3">
    <name type="scientific">Gardnerella vaginalis</name>
    <dbReference type="NCBI Taxonomy" id="2702"/>
    <lineage>
        <taxon>Bacteria</taxon>
        <taxon>Bacillati</taxon>
        <taxon>Actinomycetota</taxon>
        <taxon>Actinomycetes</taxon>
        <taxon>Bifidobacteriales</taxon>
        <taxon>Bifidobacteriaceae</taxon>
        <taxon>Gardnerella</taxon>
    </lineage>
</organism>
<dbReference type="NCBIfam" id="NF041492">
    <property type="entry name" value="MobF"/>
    <property type="match status" value="1"/>
</dbReference>
<feature type="domain" description="TrwC relaxase" evidence="1">
    <location>
        <begin position="10"/>
        <end position="249"/>
    </location>
</feature>
<dbReference type="Pfam" id="PF08751">
    <property type="entry name" value="TrwC"/>
    <property type="match status" value="1"/>
</dbReference>
<evidence type="ECO:0000313" key="3">
    <source>
        <dbReference type="Proteomes" id="UP000070687"/>
    </source>
</evidence>
<dbReference type="SUPFAM" id="SSF52540">
    <property type="entry name" value="P-loop containing nucleoside triphosphate hydrolases"/>
    <property type="match status" value="1"/>
</dbReference>
<dbReference type="InterPro" id="IPR014862">
    <property type="entry name" value="TrwC"/>
</dbReference>
<dbReference type="SUPFAM" id="SSF55464">
    <property type="entry name" value="Origin of replication-binding domain, RBD-like"/>
    <property type="match status" value="1"/>
</dbReference>
<proteinExistence type="predicted"/>
<gene>
    <name evidence="2" type="ORF">HMPREF3208_00535</name>
</gene>
<dbReference type="RefSeq" id="WP_155639953.1">
    <property type="nucleotide sequence ID" value="NZ_KQ956850.1"/>
</dbReference>
<evidence type="ECO:0000313" key="2">
    <source>
        <dbReference type="EMBL" id="KXA21613.1"/>
    </source>
</evidence>
<dbReference type="PANTHER" id="PTHR43788">
    <property type="entry name" value="DNA2/NAM7 HELICASE FAMILY MEMBER"/>
    <property type="match status" value="1"/>
</dbReference>
<accession>A0A133NZ98</accession>
<dbReference type="Pfam" id="PF13604">
    <property type="entry name" value="AAA_30"/>
    <property type="match status" value="1"/>
</dbReference>
<feature type="non-terminal residue" evidence="2">
    <location>
        <position position="1"/>
    </location>
</feature>
<comment type="caution">
    <text evidence="2">The sequence shown here is derived from an EMBL/GenBank/DDBJ whole genome shotgun (WGS) entry which is preliminary data.</text>
</comment>